<dbReference type="Proteomes" id="UP000828390">
    <property type="component" value="Unassembled WGS sequence"/>
</dbReference>
<accession>A0A9D3Y9I7</accession>
<proteinExistence type="predicted"/>
<keyword evidence="2" id="KW-1185">Reference proteome</keyword>
<dbReference type="EMBL" id="JAIWYP010000016">
    <property type="protein sequence ID" value="KAH3696373.1"/>
    <property type="molecule type" value="Genomic_DNA"/>
</dbReference>
<dbReference type="AlphaFoldDB" id="A0A9D3Y9I7"/>
<comment type="caution">
    <text evidence="1">The sequence shown here is derived from an EMBL/GenBank/DDBJ whole genome shotgun (WGS) entry which is preliminary data.</text>
</comment>
<reference evidence="1" key="2">
    <citation type="submission" date="2020-11" db="EMBL/GenBank/DDBJ databases">
        <authorList>
            <person name="McCartney M.A."/>
            <person name="Auch B."/>
            <person name="Kono T."/>
            <person name="Mallez S."/>
            <person name="Becker A."/>
            <person name="Gohl D.M."/>
            <person name="Silverstein K.A.T."/>
            <person name="Koren S."/>
            <person name="Bechman K.B."/>
            <person name="Herman A."/>
            <person name="Abrahante J.E."/>
            <person name="Garbe J."/>
        </authorList>
    </citation>
    <scope>NUCLEOTIDE SEQUENCE</scope>
    <source>
        <strain evidence="1">Duluth1</strain>
        <tissue evidence="1">Whole animal</tissue>
    </source>
</reference>
<name>A0A9D3Y9I7_DREPO</name>
<organism evidence="1 2">
    <name type="scientific">Dreissena polymorpha</name>
    <name type="common">Zebra mussel</name>
    <name type="synonym">Mytilus polymorpha</name>
    <dbReference type="NCBI Taxonomy" id="45954"/>
    <lineage>
        <taxon>Eukaryota</taxon>
        <taxon>Metazoa</taxon>
        <taxon>Spiralia</taxon>
        <taxon>Lophotrochozoa</taxon>
        <taxon>Mollusca</taxon>
        <taxon>Bivalvia</taxon>
        <taxon>Autobranchia</taxon>
        <taxon>Heteroconchia</taxon>
        <taxon>Euheterodonta</taxon>
        <taxon>Imparidentia</taxon>
        <taxon>Neoheterodontei</taxon>
        <taxon>Myida</taxon>
        <taxon>Dreissenoidea</taxon>
        <taxon>Dreissenidae</taxon>
        <taxon>Dreissena</taxon>
    </lineage>
</organism>
<sequence length="64" mass="7127">MKEAKKELLDVECITIDKESSAVLNRLIEYCSDLFTYPLQPDPSLLQSDHSAEADAECPSILKA</sequence>
<reference evidence="1" key="1">
    <citation type="journal article" date="2019" name="bioRxiv">
        <title>The Genome of the Zebra Mussel, Dreissena polymorpha: A Resource for Invasive Species Research.</title>
        <authorList>
            <person name="McCartney M.A."/>
            <person name="Auch B."/>
            <person name="Kono T."/>
            <person name="Mallez S."/>
            <person name="Zhang Y."/>
            <person name="Obille A."/>
            <person name="Becker A."/>
            <person name="Abrahante J.E."/>
            <person name="Garbe J."/>
            <person name="Badalamenti J.P."/>
            <person name="Herman A."/>
            <person name="Mangelson H."/>
            <person name="Liachko I."/>
            <person name="Sullivan S."/>
            <person name="Sone E.D."/>
            <person name="Koren S."/>
            <person name="Silverstein K.A.T."/>
            <person name="Beckman K.B."/>
            <person name="Gohl D.M."/>
        </authorList>
    </citation>
    <scope>NUCLEOTIDE SEQUENCE</scope>
    <source>
        <strain evidence="1">Duluth1</strain>
        <tissue evidence="1">Whole animal</tissue>
    </source>
</reference>
<protein>
    <submittedName>
        <fullName evidence="1">Uncharacterized protein</fullName>
    </submittedName>
</protein>
<evidence type="ECO:0000313" key="2">
    <source>
        <dbReference type="Proteomes" id="UP000828390"/>
    </source>
</evidence>
<gene>
    <name evidence="1" type="ORF">DPMN_083837</name>
</gene>
<evidence type="ECO:0000313" key="1">
    <source>
        <dbReference type="EMBL" id="KAH3696373.1"/>
    </source>
</evidence>